<accession>A0ABV7R2P4</accession>
<dbReference type="CDD" id="cd02209">
    <property type="entry name" value="cupin_XRE_C"/>
    <property type="match status" value="1"/>
</dbReference>
<organism evidence="3 4">
    <name type="scientific">Paracoccus mangrovi</name>
    <dbReference type="NCBI Taxonomy" id="1715645"/>
    <lineage>
        <taxon>Bacteria</taxon>
        <taxon>Pseudomonadati</taxon>
        <taxon>Pseudomonadota</taxon>
        <taxon>Alphaproteobacteria</taxon>
        <taxon>Rhodobacterales</taxon>
        <taxon>Paracoccaceae</taxon>
        <taxon>Paracoccus</taxon>
    </lineage>
</organism>
<dbReference type="Proteomes" id="UP001595721">
    <property type="component" value="Unassembled WGS sequence"/>
</dbReference>
<feature type="domain" description="HTH cro/C1-type" evidence="2">
    <location>
        <begin position="29"/>
        <end position="83"/>
    </location>
</feature>
<dbReference type="PANTHER" id="PTHR46797:SF2">
    <property type="entry name" value="TRANSCRIPTIONAL REGULATOR"/>
    <property type="match status" value="1"/>
</dbReference>
<dbReference type="CDD" id="cd00093">
    <property type="entry name" value="HTH_XRE"/>
    <property type="match status" value="1"/>
</dbReference>
<keyword evidence="1" id="KW-0238">DNA-binding</keyword>
<gene>
    <name evidence="3" type="ORF">ACFOMH_04310</name>
</gene>
<dbReference type="InterPro" id="IPR050807">
    <property type="entry name" value="TransReg_Diox_bact_type"/>
</dbReference>
<dbReference type="InterPro" id="IPR011051">
    <property type="entry name" value="RmlC_Cupin_sf"/>
</dbReference>
<dbReference type="InterPro" id="IPR001387">
    <property type="entry name" value="Cro/C1-type_HTH"/>
</dbReference>
<dbReference type="EMBL" id="JBHRXJ010000002">
    <property type="protein sequence ID" value="MFC3527387.1"/>
    <property type="molecule type" value="Genomic_DNA"/>
</dbReference>
<dbReference type="InterPro" id="IPR010982">
    <property type="entry name" value="Lambda_DNA-bd_dom_sf"/>
</dbReference>
<sequence length="206" mass="22373">MSPKTASRKNLAIAVGHAASPNHPVGRQIRELRRSRGLTLTDVANAIGRSVGHLSELERGVTPITLDTLDKIARTLDVSISWFFSAASAEELPESKFVVRRGARREINLSRSGVREELLSPHLTGGLEMVLTTFAPGAGTGEGGRMRRGEEGGYVVSGQLELRIDDQTILLEAGDSFQMTEIGRHWCHNPGAVDAVIVWSFKSANY</sequence>
<dbReference type="Gene3D" id="1.10.260.40">
    <property type="entry name" value="lambda repressor-like DNA-binding domains"/>
    <property type="match status" value="1"/>
</dbReference>
<evidence type="ECO:0000313" key="4">
    <source>
        <dbReference type="Proteomes" id="UP001595721"/>
    </source>
</evidence>
<proteinExistence type="predicted"/>
<dbReference type="PANTHER" id="PTHR46797">
    <property type="entry name" value="HTH-TYPE TRANSCRIPTIONAL REGULATOR"/>
    <property type="match status" value="1"/>
</dbReference>
<dbReference type="PROSITE" id="PS50943">
    <property type="entry name" value="HTH_CROC1"/>
    <property type="match status" value="1"/>
</dbReference>
<dbReference type="InterPro" id="IPR013096">
    <property type="entry name" value="Cupin_2"/>
</dbReference>
<evidence type="ECO:0000259" key="2">
    <source>
        <dbReference type="PROSITE" id="PS50943"/>
    </source>
</evidence>
<comment type="caution">
    <text evidence="3">The sequence shown here is derived from an EMBL/GenBank/DDBJ whole genome shotgun (WGS) entry which is preliminary data.</text>
</comment>
<protein>
    <submittedName>
        <fullName evidence="3">Helix-turn-helix domain-containing protein</fullName>
    </submittedName>
</protein>
<dbReference type="InterPro" id="IPR014710">
    <property type="entry name" value="RmlC-like_jellyroll"/>
</dbReference>
<dbReference type="Gene3D" id="2.60.120.10">
    <property type="entry name" value="Jelly Rolls"/>
    <property type="match status" value="1"/>
</dbReference>
<keyword evidence="4" id="KW-1185">Reference proteome</keyword>
<dbReference type="SUPFAM" id="SSF47413">
    <property type="entry name" value="lambda repressor-like DNA-binding domains"/>
    <property type="match status" value="1"/>
</dbReference>
<dbReference type="SMART" id="SM00530">
    <property type="entry name" value="HTH_XRE"/>
    <property type="match status" value="1"/>
</dbReference>
<dbReference type="RefSeq" id="WP_374425474.1">
    <property type="nucleotide sequence ID" value="NZ_JBHRXJ010000002.1"/>
</dbReference>
<dbReference type="Pfam" id="PF01381">
    <property type="entry name" value="HTH_3"/>
    <property type="match status" value="1"/>
</dbReference>
<evidence type="ECO:0000256" key="1">
    <source>
        <dbReference type="ARBA" id="ARBA00023125"/>
    </source>
</evidence>
<reference evidence="4" key="1">
    <citation type="journal article" date="2019" name="Int. J. Syst. Evol. Microbiol.">
        <title>The Global Catalogue of Microorganisms (GCM) 10K type strain sequencing project: providing services to taxonomists for standard genome sequencing and annotation.</title>
        <authorList>
            <consortium name="The Broad Institute Genomics Platform"/>
            <consortium name="The Broad Institute Genome Sequencing Center for Infectious Disease"/>
            <person name="Wu L."/>
            <person name="Ma J."/>
        </authorList>
    </citation>
    <scope>NUCLEOTIDE SEQUENCE [LARGE SCALE GENOMIC DNA]</scope>
    <source>
        <strain evidence="4">KCTC 42899</strain>
    </source>
</reference>
<dbReference type="SUPFAM" id="SSF51182">
    <property type="entry name" value="RmlC-like cupins"/>
    <property type="match status" value="1"/>
</dbReference>
<evidence type="ECO:0000313" key="3">
    <source>
        <dbReference type="EMBL" id="MFC3527387.1"/>
    </source>
</evidence>
<dbReference type="Pfam" id="PF07883">
    <property type="entry name" value="Cupin_2"/>
    <property type="match status" value="1"/>
</dbReference>
<name>A0ABV7R2P4_9RHOB</name>